<dbReference type="PANTHER" id="PTHR13030">
    <property type="entry name" value="NUDIX HYDROLASE"/>
    <property type="match status" value="1"/>
</dbReference>
<gene>
    <name evidence="7" type="primary">NUDT9</name>
</gene>
<evidence type="ECO:0000313" key="6">
    <source>
        <dbReference type="Proteomes" id="UP000261680"/>
    </source>
</evidence>
<dbReference type="RefSeq" id="XP_008704405.1">
    <property type="nucleotide sequence ID" value="XM_008706183.2"/>
</dbReference>
<organism evidence="6 7">
    <name type="scientific">Ursus maritimus</name>
    <name type="common">Polar bear</name>
    <name type="synonym">Thalarctos maritimus</name>
    <dbReference type="NCBI Taxonomy" id="29073"/>
    <lineage>
        <taxon>Eukaryota</taxon>
        <taxon>Metazoa</taxon>
        <taxon>Chordata</taxon>
        <taxon>Craniata</taxon>
        <taxon>Vertebrata</taxon>
        <taxon>Euteleostomi</taxon>
        <taxon>Mammalia</taxon>
        <taxon>Eutheria</taxon>
        <taxon>Laurasiatheria</taxon>
        <taxon>Carnivora</taxon>
        <taxon>Caniformia</taxon>
        <taxon>Ursidae</taxon>
        <taxon>Ursus</taxon>
    </lineage>
</organism>
<feature type="region of interest" description="Disordered" evidence="5">
    <location>
        <begin position="164"/>
        <end position="183"/>
    </location>
</feature>
<keyword evidence="6" id="KW-1185">Reference proteome</keyword>
<sequence>MPGRYLGLRGGPRLWPQLSVTSLREAARGQLMAERILGKTLATVSLSVALASVTVQSSGCCSIPACRNTFSSCGFHLSSNIMSSSNGAKGNSHNKARTSPYPGSKVQRSQVPNEKVGWFVEWQDYNPVEYTAVSVLAGPRWADPQISESNFSPKFNEKDGHIERKSQNGLYEIENGRPRNPAGRTGLIGRGLLGRWGPNHAADPIITRWKRDGSGNKVTHPISGKNILQFVAIKRKDCGEWAIPGIYKGYVDDPRNTDNAWMETEAVNYHDETGEIMDNLTLEAGDDAGKVKWVDISDQLQLYASHSHFIKLVAEKRDAHWSEDSETECRGL</sequence>
<dbReference type="CTD" id="53343"/>
<evidence type="ECO:0000313" key="7">
    <source>
        <dbReference type="RefSeq" id="XP_008704405.1"/>
    </source>
</evidence>
<dbReference type="Gene3D" id="3.90.79.10">
    <property type="entry name" value="Nucleoside Triphosphate Pyrophosphohydrolase"/>
    <property type="match status" value="2"/>
</dbReference>
<keyword evidence="4" id="KW-1015">Disulfide bond</keyword>
<evidence type="ECO:0000256" key="3">
    <source>
        <dbReference type="ARBA" id="ARBA00022821"/>
    </source>
</evidence>
<dbReference type="GO" id="GO:0006952">
    <property type="term" value="P:defense response"/>
    <property type="evidence" value="ECO:0007669"/>
    <property type="project" value="UniProtKB-KW"/>
</dbReference>
<dbReference type="PANTHER" id="PTHR13030:SF8">
    <property type="entry name" value="ADP-RIBOSE PYROPHOSPHATASE, MITOCHONDRIAL"/>
    <property type="match status" value="1"/>
</dbReference>
<dbReference type="OrthoDB" id="9972248at2759"/>
<dbReference type="InterPro" id="IPR001010">
    <property type="entry name" value="Thionin"/>
</dbReference>
<dbReference type="InterPro" id="IPR039989">
    <property type="entry name" value="NUDT9"/>
</dbReference>
<dbReference type="GO" id="GO:0047631">
    <property type="term" value="F:ADP-ribose diphosphatase activity"/>
    <property type="evidence" value="ECO:0007669"/>
    <property type="project" value="InterPro"/>
</dbReference>
<dbReference type="SUPFAM" id="SSF55811">
    <property type="entry name" value="Nudix"/>
    <property type="match status" value="1"/>
</dbReference>
<evidence type="ECO:0000256" key="2">
    <source>
        <dbReference type="ARBA" id="ARBA00022525"/>
    </source>
</evidence>
<dbReference type="GO" id="GO:0005576">
    <property type="term" value="C:extracellular region"/>
    <property type="evidence" value="ECO:0007669"/>
    <property type="project" value="UniProtKB-SubCell"/>
</dbReference>
<evidence type="ECO:0000256" key="4">
    <source>
        <dbReference type="ARBA" id="ARBA00023157"/>
    </source>
</evidence>
<evidence type="ECO:0000256" key="1">
    <source>
        <dbReference type="ARBA" id="ARBA00004613"/>
    </source>
</evidence>
<dbReference type="CDD" id="cd03670">
    <property type="entry name" value="NUDIX_ADPRase_Nudt9"/>
    <property type="match status" value="1"/>
</dbReference>
<dbReference type="Pfam" id="PF25969">
    <property type="entry name" value="NUDT9_N"/>
    <property type="match status" value="1"/>
</dbReference>
<feature type="region of interest" description="Disordered" evidence="5">
    <location>
        <begin position="85"/>
        <end position="108"/>
    </location>
</feature>
<keyword evidence="2" id="KW-0964">Secreted</keyword>
<dbReference type="GO" id="GO:0005739">
    <property type="term" value="C:mitochondrion"/>
    <property type="evidence" value="ECO:0007669"/>
    <property type="project" value="TreeGrafter"/>
</dbReference>
<dbReference type="Proteomes" id="UP000261680">
    <property type="component" value="Unplaced"/>
</dbReference>
<dbReference type="InterPro" id="IPR015797">
    <property type="entry name" value="NUDIX_hydrolase-like_dom_sf"/>
</dbReference>
<protein>
    <submittedName>
        <fullName evidence="7">ADP-ribose pyrophosphatase, mitochondrial isoform X2</fullName>
    </submittedName>
</protein>
<dbReference type="AlphaFoldDB" id="A0A384DC98"/>
<reference evidence="7" key="1">
    <citation type="submission" date="2025-08" db="UniProtKB">
        <authorList>
            <consortium name="RefSeq"/>
        </authorList>
    </citation>
    <scope>IDENTIFICATION</scope>
    <source>
        <tissue evidence="7">Whole blood</tissue>
    </source>
</reference>
<accession>A0A384DC98</accession>
<name>A0A384DC98_URSMA</name>
<proteinExistence type="predicted"/>
<keyword evidence="3" id="KW-0611">Plant defense</keyword>
<dbReference type="GeneID" id="103676957"/>
<evidence type="ECO:0000256" key="5">
    <source>
        <dbReference type="SAM" id="MobiDB-lite"/>
    </source>
</evidence>
<dbReference type="PROSITE" id="PS00271">
    <property type="entry name" value="THIONIN"/>
    <property type="match status" value="1"/>
</dbReference>
<comment type="subcellular location">
    <subcellularLocation>
        <location evidence="1">Secreted</location>
    </subcellularLocation>
</comment>